<keyword evidence="6" id="KW-0966">Cell projection</keyword>
<keyword evidence="6" id="KW-0969">Cilium</keyword>
<evidence type="ECO:0000256" key="1">
    <source>
        <dbReference type="ARBA" id="ARBA00010577"/>
    </source>
</evidence>
<proteinExistence type="inferred from homology"/>
<evidence type="ECO:0000256" key="5">
    <source>
        <dbReference type="SAM" id="MobiDB-lite"/>
    </source>
</evidence>
<gene>
    <name evidence="6" type="ORF">P4G45_05620</name>
</gene>
<dbReference type="AlphaFoldDB" id="A0AAU7D0A6"/>
<dbReference type="GO" id="GO:0044781">
    <property type="term" value="P:bacterial-type flagellum organization"/>
    <property type="evidence" value="ECO:0007669"/>
    <property type="project" value="UniProtKB-KW"/>
</dbReference>
<keyword evidence="6" id="KW-0282">Flagellum</keyword>
<dbReference type="KEGG" id="epl:P4G45_05620"/>
<sequence>MSALQMNSITGAGSAAAARVASALAPKDTSGTGGAAAGSTTNSASSSATITSADFMTLLVTELKNQDPTQPTDPNAYIQQLVGVNSLQQLISINQDLTPVTTPAPTTGT</sequence>
<protein>
    <recommendedName>
        <fullName evidence="2">Basal-body rod modification protein FlgD</fullName>
    </recommendedName>
</protein>
<comment type="function">
    <text evidence="4">Required for flagellar hook formation. May act as a scaffolding protein.</text>
</comment>
<dbReference type="RefSeq" id="WP_348268696.1">
    <property type="nucleotide sequence ID" value="NZ_CP121194.1"/>
</dbReference>
<evidence type="ECO:0000256" key="4">
    <source>
        <dbReference type="ARBA" id="ARBA00024746"/>
    </source>
</evidence>
<dbReference type="EMBL" id="CP121194">
    <property type="protein sequence ID" value="XBH11209.1"/>
    <property type="molecule type" value="Genomic_DNA"/>
</dbReference>
<evidence type="ECO:0000313" key="6">
    <source>
        <dbReference type="EMBL" id="XBH11209.1"/>
    </source>
</evidence>
<name>A0AAU7D0A6_9BACT</name>
<dbReference type="InterPro" id="IPR005648">
    <property type="entry name" value="FlgD"/>
</dbReference>
<organism evidence="6">
    <name type="scientific">Edaphobacter paludis</name>
    <dbReference type="NCBI Taxonomy" id="3035702"/>
    <lineage>
        <taxon>Bacteria</taxon>
        <taxon>Pseudomonadati</taxon>
        <taxon>Acidobacteriota</taxon>
        <taxon>Terriglobia</taxon>
        <taxon>Terriglobales</taxon>
        <taxon>Acidobacteriaceae</taxon>
        <taxon>Edaphobacter</taxon>
    </lineage>
</organism>
<feature type="region of interest" description="Disordered" evidence="5">
    <location>
        <begin position="20"/>
        <end position="47"/>
    </location>
</feature>
<dbReference type="Pfam" id="PF03963">
    <property type="entry name" value="FlgD"/>
    <property type="match status" value="1"/>
</dbReference>
<evidence type="ECO:0000256" key="2">
    <source>
        <dbReference type="ARBA" id="ARBA00016013"/>
    </source>
</evidence>
<comment type="similarity">
    <text evidence="1">Belongs to the FlgD family.</text>
</comment>
<evidence type="ECO:0000256" key="3">
    <source>
        <dbReference type="ARBA" id="ARBA00022795"/>
    </source>
</evidence>
<reference evidence="6" key="1">
    <citation type="submission" date="2023-03" db="EMBL/GenBank/DDBJ databases">
        <title>Edaphobacter sp.</title>
        <authorList>
            <person name="Huber K.J."/>
            <person name="Papendorf J."/>
            <person name="Pilke C."/>
            <person name="Bunk B."/>
            <person name="Sproeer C."/>
            <person name="Pester M."/>
        </authorList>
    </citation>
    <scope>NUCLEOTIDE SEQUENCE</scope>
    <source>
        <strain evidence="6">DSM 109919</strain>
    </source>
</reference>
<keyword evidence="3" id="KW-1005">Bacterial flagellum biogenesis</keyword>
<accession>A0AAU7D0A6</accession>
<feature type="compositionally biased region" description="Low complexity" evidence="5">
    <location>
        <begin position="37"/>
        <end position="47"/>
    </location>
</feature>